<gene>
    <name evidence="1" type="ORF">D6029_01035</name>
</gene>
<evidence type="ECO:0000313" key="1">
    <source>
        <dbReference type="EMBL" id="RJT27795.1"/>
    </source>
</evidence>
<name>A0A3A5K051_9ENTR</name>
<dbReference type="AlphaFoldDB" id="A0A3A5K051"/>
<proteinExistence type="predicted"/>
<keyword evidence="2" id="KW-1185">Reference proteome</keyword>
<dbReference type="InterPro" id="IPR025320">
    <property type="entry name" value="DUF4225"/>
</dbReference>
<accession>A0A3A5K051</accession>
<dbReference type="Proteomes" id="UP000276295">
    <property type="component" value="Unassembled WGS sequence"/>
</dbReference>
<sequence length="292" mass="32482">MCQPGRRAIVCGKTGYSDMDYILGHDNDRMNDYYRTMGGLEARMLKESALTASQFINTSRGRIDFVNNITLFIENKMEILRGSTSEFSKKEAMMHLKEERSYLILQESLIRQRKVTQNMTIEIKKENDVWSYIVKGVFILGGVGQALAGLGMISAGLTSCVTIVGCAVGLPAMAGGLTLFIHGLNALDENVNSIRYQDNNYKGFASKWYEEGAVALGYTKKHGDLVYAGVDIALSGYGMFKNVLKPDAWRLFHFINTDFVRGYQTMTRPQLILEIGVDGLTTVSAFNTAQSK</sequence>
<protein>
    <submittedName>
        <fullName evidence="1">DUF4225 domain-containing protein</fullName>
    </submittedName>
</protein>
<dbReference type="Pfam" id="PF13988">
    <property type="entry name" value="DUF4225"/>
    <property type="match status" value="1"/>
</dbReference>
<dbReference type="EMBL" id="QZWH01000002">
    <property type="protein sequence ID" value="RJT27795.1"/>
    <property type="molecule type" value="Genomic_DNA"/>
</dbReference>
<organism evidence="1 2">
    <name type="scientific">Buttiauxella izardii</name>
    <dbReference type="NCBI Taxonomy" id="82991"/>
    <lineage>
        <taxon>Bacteria</taxon>
        <taxon>Pseudomonadati</taxon>
        <taxon>Pseudomonadota</taxon>
        <taxon>Gammaproteobacteria</taxon>
        <taxon>Enterobacterales</taxon>
        <taxon>Enterobacteriaceae</taxon>
        <taxon>Buttiauxella</taxon>
    </lineage>
</organism>
<dbReference type="OrthoDB" id="6534834at2"/>
<reference evidence="1 2" key="1">
    <citation type="submission" date="2018-09" db="EMBL/GenBank/DDBJ databases">
        <title>Draft genome sequence of Buttiauxella izardii CCUG 35510T.</title>
        <authorList>
            <person name="Salva-Serra F."/>
            <person name="Marathe N."/>
            <person name="Moore E."/>
            <person name="Stadler-Svensson L."/>
            <person name="Engstrom-Jakobsson H."/>
        </authorList>
    </citation>
    <scope>NUCLEOTIDE SEQUENCE [LARGE SCALE GENOMIC DNA]</scope>
    <source>
        <strain evidence="1 2">CCUG 35510</strain>
    </source>
</reference>
<comment type="caution">
    <text evidence="1">The sequence shown here is derived from an EMBL/GenBank/DDBJ whole genome shotgun (WGS) entry which is preliminary data.</text>
</comment>
<evidence type="ECO:0000313" key="2">
    <source>
        <dbReference type="Proteomes" id="UP000276295"/>
    </source>
</evidence>